<sequence length="640" mass="72655">MLLAEIGGVLMGFILYISGVNGKVNIICALKGSAVNLSCSAEHPNSGNKWYTVHWNGSKYVQNELSADGRHVMYNVSEKSQLTLTINDLRENDTDNYCCNTNDTTHCRLRGIILHVADLQVKVIPTTEEQTVSLMCNTSCPLTENPAAYIWYKNREFLYQDWSPWYQQLVSSEEAVTYSCAIKGYEHLRAPEVSVDSVTSTCFTVTYAKGRMCSNNHTSVDKPCSITYPREVNIEKTSTSVLTLTCATSCPLTDNQTAYRWYQDRELYRHNEGQQLSVLKTFHSFSCAVKGLEDLLSPEVCVLDNSCWRVNYVSRRICALRSSSVNISSEYSYPDHLQPQFKFWYKIKRGDKEAGEKKMSETVGRVEYHDNKNNHHILRIKNVRKNDSAEYIFRIQRADGRKRPDNPGVTLIVTGLRVKFTPPTVVTEGQRVTLTCITSCPLSVNTTYNWYLNSRPLTLLKSQTKHLILDPVSSQHAGEYSCAVKTHSISSSGRTLTVQSIRREHKSAAAAGVCAVLLVIIPLVVFFWIRRKRTSRQSPTTEATENTEQLNLDPVYENLSAQQTQQDDLHYSRVHFTKTRTDPLYTTIRPHQPKKEDHTAYAVVNFRSNMTRVTHFSKISMKKGIPTVVLHVTKSFGLIH</sequence>
<evidence type="ECO:0000313" key="3">
    <source>
        <dbReference type="Proteomes" id="UP000694890"/>
    </source>
</evidence>
<dbReference type="InterPro" id="IPR007110">
    <property type="entry name" value="Ig-like_dom"/>
</dbReference>
<dbReference type="SUPFAM" id="SSF48726">
    <property type="entry name" value="Immunoglobulin"/>
    <property type="match status" value="3"/>
</dbReference>
<gene>
    <name evidence="4 5" type="primary">LOC108887217</name>
</gene>
<reference evidence="4 5" key="1">
    <citation type="submission" date="2025-04" db="UniProtKB">
        <authorList>
            <consortium name="RefSeq"/>
        </authorList>
    </citation>
    <scope>IDENTIFICATION</scope>
    <source>
        <tissue evidence="4 5">Brain</tissue>
    </source>
</reference>
<organism evidence="3 5">
    <name type="scientific">Lates calcarifer</name>
    <name type="common">Barramundi</name>
    <name type="synonym">Holocentrus calcarifer</name>
    <dbReference type="NCBI Taxonomy" id="8187"/>
    <lineage>
        <taxon>Eukaryota</taxon>
        <taxon>Metazoa</taxon>
        <taxon>Chordata</taxon>
        <taxon>Craniata</taxon>
        <taxon>Vertebrata</taxon>
        <taxon>Euteleostomi</taxon>
        <taxon>Actinopterygii</taxon>
        <taxon>Neopterygii</taxon>
        <taxon>Teleostei</taxon>
        <taxon>Neoteleostei</taxon>
        <taxon>Acanthomorphata</taxon>
        <taxon>Carangaria</taxon>
        <taxon>Carangaria incertae sedis</taxon>
        <taxon>Centropomidae</taxon>
        <taxon>Lates</taxon>
    </lineage>
</organism>
<dbReference type="GeneID" id="108887217"/>
<dbReference type="SMART" id="SM00409">
    <property type="entry name" value="IG"/>
    <property type="match status" value="3"/>
</dbReference>
<feature type="domain" description="Ig-like" evidence="2">
    <location>
        <begin position="407"/>
        <end position="497"/>
    </location>
</feature>
<dbReference type="InterPro" id="IPR013783">
    <property type="entry name" value="Ig-like_fold"/>
</dbReference>
<dbReference type="PROSITE" id="PS50835">
    <property type="entry name" value="IG_LIKE"/>
    <property type="match status" value="4"/>
</dbReference>
<accession>A0AAJ8DPI7</accession>
<protein>
    <submittedName>
        <fullName evidence="4 5">Uncharacterized protein LOC108887217</fullName>
    </submittedName>
</protein>
<feature type="transmembrane region" description="Helical" evidence="1">
    <location>
        <begin position="508"/>
        <end position="529"/>
    </location>
</feature>
<dbReference type="PANTHER" id="PTHR46013">
    <property type="entry name" value="VASCULAR CELL ADHESION MOLECULE 1"/>
    <property type="match status" value="1"/>
</dbReference>
<evidence type="ECO:0000259" key="2">
    <source>
        <dbReference type="PROSITE" id="PS50835"/>
    </source>
</evidence>
<dbReference type="RefSeq" id="XP_050926368.1">
    <property type="nucleotide sequence ID" value="XM_051070411.1"/>
</dbReference>
<keyword evidence="1" id="KW-0472">Membrane</keyword>
<dbReference type="InterPro" id="IPR036179">
    <property type="entry name" value="Ig-like_dom_sf"/>
</dbReference>
<keyword evidence="1" id="KW-0812">Transmembrane</keyword>
<dbReference type="RefSeq" id="XP_050926369.1">
    <property type="nucleotide sequence ID" value="XM_051070412.1"/>
</dbReference>
<dbReference type="InterPro" id="IPR003599">
    <property type="entry name" value="Ig_sub"/>
</dbReference>
<feature type="domain" description="Ig-like" evidence="2">
    <location>
        <begin position="31"/>
        <end position="110"/>
    </location>
</feature>
<feature type="domain" description="Ig-like" evidence="2">
    <location>
        <begin position="223"/>
        <end position="297"/>
    </location>
</feature>
<evidence type="ECO:0000313" key="4">
    <source>
        <dbReference type="RefSeq" id="XP_050926368.1"/>
    </source>
</evidence>
<evidence type="ECO:0000256" key="1">
    <source>
        <dbReference type="SAM" id="Phobius"/>
    </source>
</evidence>
<name>A0AAJ8DPI7_LATCA</name>
<dbReference type="AlphaFoldDB" id="A0AAJ8DPI7"/>
<keyword evidence="1" id="KW-1133">Transmembrane helix</keyword>
<dbReference type="Gene3D" id="2.60.40.10">
    <property type="entry name" value="Immunoglobulins"/>
    <property type="match status" value="4"/>
</dbReference>
<dbReference type="Proteomes" id="UP000694890">
    <property type="component" value="Linkage group LG5"/>
</dbReference>
<feature type="domain" description="Ig-like" evidence="2">
    <location>
        <begin position="128"/>
        <end position="196"/>
    </location>
</feature>
<proteinExistence type="predicted"/>
<evidence type="ECO:0000313" key="5">
    <source>
        <dbReference type="RefSeq" id="XP_050926369.1"/>
    </source>
</evidence>
<dbReference type="Pfam" id="PF13895">
    <property type="entry name" value="Ig_2"/>
    <property type="match status" value="1"/>
</dbReference>
<dbReference type="PANTHER" id="PTHR46013:SF4">
    <property type="entry name" value="B-CELL RECEPTOR CD22-RELATED"/>
    <property type="match status" value="1"/>
</dbReference>
<dbReference type="KEGG" id="lcf:108887217"/>